<feature type="domain" description="GRPD C-terminal" evidence="2">
    <location>
        <begin position="515"/>
        <end position="649"/>
    </location>
</feature>
<protein>
    <submittedName>
        <fullName evidence="3">Uncharacterized protein</fullName>
    </submittedName>
</protein>
<dbReference type="InterPro" id="IPR009836">
    <property type="entry name" value="GRDP-like"/>
</dbReference>
<dbReference type="Pfam" id="PF07173">
    <property type="entry name" value="GRDP-like"/>
    <property type="match status" value="1"/>
</dbReference>
<proteinExistence type="predicted"/>
<evidence type="ECO:0000313" key="3">
    <source>
        <dbReference type="EMBL" id="KAK6798257.1"/>
    </source>
</evidence>
<organism evidence="3 4">
    <name type="scientific">Solanum bulbocastanum</name>
    <name type="common">Wild potato</name>
    <dbReference type="NCBI Taxonomy" id="147425"/>
    <lineage>
        <taxon>Eukaryota</taxon>
        <taxon>Viridiplantae</taxon>
        <taxon>Streptophyta</taxon>
        <taxon>Embryophyta</taxon>
        <taxon>Tracheophyta</taxon>
        <taxon>Spermatophyta</taxon>
        <taxon>Magnoliopsida</taxon>
        <taxon>eudicotyledons</taxon>
        <taxon>Gunneridae</taxon>
        <taxon>Pentapetalae</taxon>
        <taxon>asterids</taxon>
        <taxon>lamiids</taxon>
        <taxon>Solanales</taxon>
        <taxon>Solanaceae</taxon>
        <taxon>Solanoideae</taxon>
        <taxon>Solaneae</taxon>
        <taxon>Solanum</taxon>
    </lineage>
</organism>
<dbReference type="InterPro" id="IPR057458">
    <property type="entry name" value="GRDP_C2"/>
</dbReference>
<dbReference type="EMBL" id="JBANQN010000002">
    <property type="protein sequence ID" value="KAK6798257.1"/>
    <property type="molecule type" value="Genomic_DNA"/>
</dbReference>
<dbReference type="PANTHER" id="PTHR34365">
    <property type="entry name" value="ENOLASE (DUF1399)"/>
    <property type="match status" value="1"/>
</dbReference>
<keyword evidence="4" id="KW-1185">Reference proteome</keyword>
<dbReference type="Pfam" id="PF25335">
    <property type="entry name" value="GRDP_C"/>
    <property type="match status" value="1"/>
</dbReference>
<gene>
    <name evidence="3" type="ORF">RDI58_005959</name>
</gene>
<evidence type="ECO:0000259" key="2">
    <source>
        <dbReference type="Pfam" id="PF25335"/>
    </source>
</evidence>
<evidence type="ECO:0000313" key="4">
    <source>
        <dbReference type="Proteomes" id="UP001371456"/>
    </source>
</evidence>
<dbReference type="Proteomes" id="UP001371456">
    <property type="component" value="Unassembled WGS sequence"/>
</dbReference>
<dbReference type="InterPro" id="IPR057518">
    <property type="entry name" value="GRDP_C"/>
</dbReference>
<reference evidence="3 4" key="1">
    <citation type="submission" date="2024-02" db="EMBL/GenBank/DDBJ databases">
        <title>de novo genome assembly of Solanum bulbocastanum strain 11H21.</title>
        <authorList>
            <person name="Hosaka A.J."/>
        </authorList>
    </citation>
    <scope>NUCLEOTIDE SEQUENCE [LARGE SCALE GENOMIC DNA]</scope>
    <source>
        <tissue evidence="3">Young leaves</tissue>
    </source>
</reference>
<sequence length="741" mass="85261">MEMEQQLEWNEAQKIVINVDLVAAAKQQLEFLATIDRNRWLHEGVGLDIAIYRFMYSDFFISEKLANENPHFRYYSCWLPLLAKHSDCPFFEGPLVVPLDCEWIWHCHRLNPIRYKTDCEELYGRILDNHNIVSSMKGISQMETEETWKHVYPNEPYDLDSARALSDNNPAQILKSEKCSTYDLVSAVKRQSPFFYQVSRPHMNSEVYLDGAVARYKGFLHLIRRNKERSIDSFSVPTYDIDLIWHTHQLHPISYCKDLVDIMGKVLNHDDTDSDRTKGKKLDTGFSGTTKFWEEMYGLRYWRAGAMYRGNTPSPLRSCPYPSNPVTKKADTFHADHKIIHLPEMKILDVMLEIIGIRNLPKGHKGDFFVFFSKSQPDRIFNAKKKLTILSESGEKQVAYFQCEPCGHLLLELMSQSSHGLPISKSVEVIGSTPLSSEDLTCPASQLTMEKWLEVVPSTKIEAFEPICIRVAVSVTTPSAAPYVFHMIYSRAFSKISCFFTFRGRIQYAKNWTHVTDDAGDEIVSLQMRKSKKSRRMNGSMLQKELIGINKAGETHTLAELVGKEWLLLDSHWSLKFQTCSGDDGYLLELVGGSRIVKFFPGQKLDYEHKHCAKRRNQDDFMTAIEFSSEHPYGKALALLDVKSGVINVKEEWLFLPGIITAFILGDILRKEGLIWRFMWNFPCSVKFKGFASKYCDDPGYPIFRTLLVVNDVIHFVTYSLHNSEGNNCRLTTLHKIHSPK</sequence>
<dbReference type="PANTHER" id="PTHR34365:SF7">
    <property type="entry name" value="GLYCINE-RICH DOMAIN-CONTAINING PROTEIN 1"/>
    <property type="match status" value="1"/>
</dbReference>
<evidence type="ECO:0000259" key="1">
    <source>
        <dbReference type="Pfam" id="PF25334"/>
    </source>
</evidence>
<feature type="domain" description="GRDP C2" evidence="1">
    <location>
        <begin position="344"/>
        <end position="477"/>
    </location>
</feature>
<accession>A0AAN8UA07</accession>
<name>A0AAN8UA07_SOLBU</name>
<dbReference type="AlphaFoldDB" id="A0AAN8UA07"/>
<comment type="caution">
    <text evidence="3">The sequence shown here is derived from an EMBL/GenBank/DDBJ whole genome shotgun (WGS) entry which is preliminary data.</text>
</comment>
<dbReference type="Pfam" id="PF25334">
    <property type="entry name" value="C2_GRDP"/>
    <property type="match status" value="1"/>
</dbReference>